<dbReference type="Gene3D" id="2.30.42.10">
    <property type="match status" value="1"/>
</dbReference>
<name>A0ABP9VCA6_9DEIO</name>
<dbReference type="SUPFAM" id="SSF50156">
    <property type="entry name" value="PDZ domain-like"/>
    <property type="match status" value="1"/>
</dbReference>
<evidence type="ECO:0000259" key="2">
    <source>
        <dbReference type="SMART" id="SM00245"/>
    </source>
</evidence>
<dbReference type="CDD" id="cd06567">
    <property type="entry name" value="Peptidase_S41"/>
    <property type="match status" value="1"/>
</dbReference>
<dbReference type="GO" id="GO:0008233">
    <property type="term" value="F:peptidase activity"/>
    <property type="evidence" value="ECO:0007669"/>
    <property type="project" value="UniProtKB-KW"/>
</dbReference>
<dbReference type="InterPro" id="IPR029045">
    <property type="entry name" value="ClpP/crotonase-like_dom_sf"/>
</dbReference>
<dbReference type="GO" id="GO:0006508">
    <property type="term" value="P:proteolysis"/>
    <property type="evidence" value="ECO:0007669"/>
    <property type="project" value="UniProtKB-KW"/>
</dbReference>
<dbReference type="Pfam" id="PF03572">
    <property type="entry name" value="Peptidase_S41"/>
    <property type="match status" value="1"/>
</dbReference>
<dbReference type="Gene3D" id="3.90.226.10">
    <property type="entry name" value="2-enoyl-CoA Hydratase, Chain A, domain 1"/>
    <property type="match status" value="1"/>
</dbReference>
<evidence type="ECO:0000256" key="1">
    <source>
        <dbReference type="SAM" id="SignalP"/>
    </source>
</evidence>
<dbReference type="InterPro" id="IPR005151">
    <property type="entry name" value="Tail-specific_protease"/>
</dbReference>
<keyword evidence="3" id="KW-0378">Hydrolase</keyword>
<dbReference type="PANTHER" id="PTHR32060:SF30">
    <property type="entry name" value="CARBOXY-TERMINAL PROCESSING PROTEASE CTPA"/>
    <property type="match status" value="1"/>
</dbReference>
<feature type="domain" description="Tail specific protease" evidence="2">
    <location>
        <begin position="178"/>
        <end position="392"/>
    </location>
</feature>
<dbReference type="PANTHER" id="PTHR32060">
    <property type="entry name" value="TAIL-SPECIFIC PROTEASE"/>
    <property type="match status" value="1"/>
</dbReference>
<dbReference type="EMBL" id="BAABRN010000020">
    <property type="protein sequence ID" value="GAA5502266.1"/>
    <property type="molecule type" value="Genomic_DNA"/>
</dbReference>
<evidence type="ECO:0000313" key="3">
    <source>
        <dbReference type="EMBL" id="GAA5502266.1"/>
    </source>
</evidence>
<keyword evidence="1" id="KW-0732">Signal</keyword>
<dbReference type="RefSeq" id="WP_353542238.1">
    <property type="nucleotide sequence ID" value="NZ_BAABRN010000020.1"/>
</dbReference>
<gene>
    <name evidence="3" type="primary">ctpA</name>
    <name evidence="3" type="ORF">Dxin01_02009</name>
</gene>
<sequence length="424" mass="45035">MPKTFCRAALLLLLGLPFSSALASPATDLYQSATSTVRDEYYGWATANFSLLVGEYAQKLDDACAPQGDSCDYATGRKVLGDLFTAYGDAHTNVRDPEGAERLREVMRDMAVQRTGVRTVRVEGGLLVVSVMPNSPAAWAGVRRLDLLPEVDGQAAGKRNGENAPVGPNDFIRLERKGQPFAVTLRRAGQPDQVVQLQTALLKARDEPTLTWTGVDGKTALIDYPTFLSSDAASLFLKRVQEAQSGGAESLIVDLRFNGGGSLVQCVAAASIFGPVVYGTQFKVGAYTYTGLRGKEAPYLEAVYAGPDVRVWNKPAAILVGPNTASCAEVFSFYAQRTGVKIIGEDTKGVGNSGVYFRDLPDGGVLSVTVLRAFTRDGDPLPDHITPDIAAPTDIAALTATGTDTTLQAALSVLSPAVPQQALK</sequence>
<dbReference type="SMART" id="SM00245">
    <property type="entry name" value="TSPc"/>
    <property type="match status" value="1"/>
</dbReference>
<comment type="caution">
    <text evidence="3">The sequence shown here is derived from an EMBL/GenBank/DDBJ whole genome shotgun (WGS) entry which is preliminary data.</text>
</comment>
<protein>
    <submittedName>
        <fullName evidence="3">Carboxy-terminal processing protease CtpA</fullName>
    </submittedName>
</protein>
<feature type="chain" id="PRO_5045432767" evidence="1">
    <location>
        <begin position="24"/>
        <end position="424"/>
    </location>
</feature>
<reference evidence="3 4" key="1">
    <citation type="submission" date="2024-02" db="EMBL/GenBank/DDBJ databases">
        <title>Deinococcus xinjiangensis NBRC 107630.</title>
        <authorList>
            <person name="Ichikawa N."/>
            <person name="Katano-Makiyama Y."/>
            <person name="Hidaka K."/>
        </authorList>
    </citation>
    <scope>NUCLEOTIDE SEQUENCE [LARGE SCALE GENOMIC DNA]</scope>
    <source>
        <strain evidence="3 4">NBRC 107630</strain>
    </source>
</reference>
<evidence type="ECO:0000313" key="4">
    <source>
        <dbReference type="Proteomes" id="UP001458946"/>
    </source>
</evidence>
<organism evidence="3 4">
    <name type="scientific">Deinococcus xinjiangensis</name>
    <dbReference type="NCBI Taxonomy" id="457454"/>
    <lineage>
        <taxon>Bacteria</taxon>
        <taxon>Thermotogati</taxon>
        <taxon>Deinococcota</taxon>
        <taxon>Deinococci</taxon>
        <taxon>Deinococcales</taxon>
        <taxon>Deinococcaceae</taxon>
        <taxon>Deinococcus</taxon>
    </lineage>
</organism>
<dbReference type="SUPFAM" id="SSF52096">
    <property type="entry name" value="ClpP/crotonase"/>
    <property type="match status" value="1"/>
</dbReference>
<keyword evidence="4" id="KW-1185">Reference proteome</keyword>
<dbReference type="Proteomes" id="UP001458946">
    <property type="component" value="Unassembled WGS sequence"/>
</dbReference>
<accession>A0ABP9VCA6</accession>
<feature type="signal peptide" evidence="1">
    <location>
        <begin position="1"/>
        <end position="23"/>
    </location>
</feature>
<dbReference type="InterPro" id="IPR036034">
    <property type="entry name" value="PDZ_sf"/>
</dbReference>
<proteinExistence type="predicted"/>
<keyword evidence="3" id="KW-0645">Protease</keyword>